<name>A0A1J4JQK2_9EUKA</name>
<dbReference type="GO" id="GO:0005634">
    <property type="term" value="C:nucleus"/>
    <property type="evidence" value="ECO:0007669"/>
    <property type="project" value="TreeGrafter"/>
</dbReference>
<dbReference type="VEuPathDB" id="TrichDB:TRFO_07708"/>
<dbReference type="GO" id="GO:0016579">
    <property type="term" value="P:protein deubiquitination"/>
    <property type="evidence" value="ECO:0007669"/>
    <property type="project" value="InterPro"/>
</dbReference>
<evidence type="ECO:0000313" key="9">
    <source>
        <dbReference type="Proteomes" id="UP000179807"/>
    </source>
</evidence>
<feature type="domain" description="USP" evidence="7">
    <location>
        <begin position="61"/>
        <end position="394"/>
    </location>
</feature>
<dbReference type="GO" id="GO:0005829">
    <property type="term" value="C:cytosol"/>
    <property type="evidence" value="ECO:0007669"/>
    <property type="project" value="TreeGrafter"/>
</dbReference>
<dbReference type="PANTHER" id="PTHR24006:SF687">
    <property type="entry name" value="UBIQUITIN CARBOXYL-TERMINAL HYDROLASE 10"/>
    <property type="match status" value="1"/>
</dbReference>
<dbReference type="SUPFAM" id="SSF54001">
    <property type="entry name" value="Cysteine proteinases"/>
    <property type="match status" value="1"/>
</dbReference>
<evidence type="ECO:0000259" key="7">
    <source>
        <dbReference type="PROSITE" id="PS50235"/>
    </source>
</evidence>
<sequence>MRHLGTEPHWVSISNKVSYPEDIKKRYNEIMETSVKDFESDFSRILYERRFTVTNMVIQPRGLTNEKLMCFANSSIQLLFASPHFVSFAHFMKTNLPLFSPRQLELVPAWRLFCQFLSGFQFSDSATSDGAFMSLKSLSMTKNAFPTNLKILDPAFGPNFSSTRKPLHQEDATEFLLYFLNKLHDELLLLMRLDPPKLDEGGWRVQGSNRKGIFIQETQGDLSPLSDVFATIIQSDTMEKGVTRSANKESLVVLPLPIRGINTLDDALKQFTSIERIDANISKKSTFLSTPKSLIIGLKRFDYDLYTCTPIKLKQIIEYPDVLTMNRIVDQKQIEYKLCAVVEHIGNTPDGGHYVCYARKLDGSWVKFDDHNITYMDKDQHLGLQAYLLLYNQITSTRNE</sequence>
<dbReference type="InterPro" id="IPR038765">
    <property type="entry name" value="Papain-like_cys_pep_sf"/>
</dbReference>
<dbReference type="AlphaFoldDB" id="A0A1J4JQK2"/>
<dbReference type="RefSeq" id="XP_068354170.1">
    <property type="nucleotide sequence ID" value="XM_068493846.1"/>
</dbReference>
<reference evidence="8" key="1">
    <citation type="submission" date="2016-10" db="EMBL/GenBank/DDBJ databases">
        <authorList>
            <person name="Benchimol M."/>
            <person name="Almeida L.G."/>
            <person name="Vasconcelos A.T."/>
            <person name="Perreira-Neves A."/>
            <person name="Rosa I.A."/>
            <person name="Tasca T."/>
            <person name="Bogo M.R."/>
            <person name="de Souza W."/>
        </authorList>
    </citation>
    <scope>NUCLEOTIDE SEQUENCE [LARGE SCALE GENOMIC DNA]</scope>
    <source>
        <strain evidence="8">K</strain>
    </source>
</reference>
<keyword evidence="5" id="KW-0378">Hydrolase</keyword>
<dbReference type="GO" id="GO:0004843">
    <property type="term" value="F:cysteine-type deubiquitinase activity"/>
    <property type="evidence" value="ECO:0007669"/>
    <property type="project" value="UniProtKB-EC"/>
</dbReference>
<keyword evidence="9" id="KW-1185">Reference proteome</keyword>
<dbReference type="OrthoDB" id="10071797at2759"/>
<evidence type="ECO:0000256" key="3">
    <source>
        <dbReference type="ARBA" id="ARBA00022670"/>
    </source>
</evidence>
<dbReference type="InterPro" id="IPR018200">
    <property type="entry name" value="USP_CS"/>
</dbReference>
<protein>
    <recommendedName>
        <fullName evidence="2">ubiquitinyl hydrolase 1</fullName>
        <ecNumber evidence="2">3.4.19.12</ecNumber>
    </recommendedName>
</protein>
<gene>
    <name evidence="8" type="ORF">TRFO_07708</name>
</gene>
<dbReference type="InterPro" id="IPR001394">
    <property type="entry name" value="Peptidase_C19_UCH"/>
</dbReference>
<dbReference type="PROSITE" id="PS50235">
    <property type="entry name" value="USP_3"/>
    <property type="match status" value="1"/>
</dbReference>
<evidence type="ECO:0000256" key="6">
    <source>
        <dbReference type="ARBA" id="ARBA00022807"/>
    </source>
</evidence>
<dbReference type="CDD" id="cd02257">
    <property type="entry name" value="Peptidase_C19"/>
    <property type="match status" value="1"/>
</dbReference>
<accession>A0A1J4JQK2</accession>
<dbReference type="EMBL" id="MLAK01000927">
    <property type="protein sequence ID" value="OHT01034.1"/>
    <property type="molecule type" value="Genomic_DNA"/>
</dbReference>
<dbReference type="Proteomes" id="UP000179807">
    <property type="component" value="Unassembled WGS sequence"/>
</dbReference>
<proteinExistence type="predicted"/>
<keyword evidence="3" id="KW-0645">Protease</keyword>
<evidence type="ECO:0000256" key="1">
    <source>
        <dbReference type="ARBA" id="ARBA00000707"/>
    </source>
</evidence>
<evidence type="ECO:0000256" key="5">
    <source>
        <dbReference type="ARBA" id="ARBA00022801"/>
    </source>
</evidence>
<evidence type="ECO:0000256" key="2">
    <source>
        <dbReference type="ARBA" id="ARBA00012759"/>
    </source>
</evidence>
<dbReference type="Pfam" id="PF00443">
    <property type="entry name" value="UCH"/>
    <property type="match status" value="1"/>
</dbReference>
<evidence type="ECO:0000256" key="4">
    <source>
        <dbReference type="ARBA" id="ARBA00022786"/>
    </source>
</evidence>
<dbReference type="InterPro" id="IPR028889">
    <property type="entry name" value="USP"/>
</dbReference>
<dbReference type="GeneID" id="94828550"/>
<evidence type="ECO:0000313" key="8">
    <source>
        <dbReference type="EMBL" id="OHT01034.1"/>
    </source>
</evidence>
<dbReference type="Gene3D" id="3.90.70.10">
    <property type="entry name" value="Cysteine proteinases"/>
    <property type="match status" value="1"/>
</dbReference>
<organism evidence="8 9">
    <name type="scientific">Tritrichomonas foetus</name>
    <dbReference type="NCBI Taxonomy" id="1144522"/>
    <lineage>
        <taxon>Eukaryota</taxon>
        <taxon>Metamonada</taxon>
        <taxon>Parabasalia</taxon>
        <taxon>Tritrichomonadida</taxon>
        <taxon>Tritrichomonadidae</taxon>
        <taxon>Tritrichomonas</taxon>
    </lineage>
</organism>
<dbReference type="PANTHER" id="PTHR24006">
    <property type="entry name" value="UBIQUITIN CARBOXYL-TERMINAL HYDROLASE"/>
    <property type="match status" value="1"/>
</dbReference>
<comment type="caution">
    <text evidence="8">The sequence shown here is derived from an EMBL/GenBank/DDBJ whole genome shotgun (WGS) entry which is preliminary data.</text>
</comment>
<dbReference type="EC" id="3.4.19.12" evidence="2"/>
<dbReference type="GO" id="GO:0006508">
    <property type="term" value="P:proteolysis"/>
    <property type="evidence" value="ECO:0007669"/>
    <property type="project" value="UniProtKB-KW"/>
</dbReference>
<dbReference type="PROSITE" id="PS00973">
    <property type="entry name" value="USP_2"/>
    <property type="match status" value="1"/>
</dbReference>
<dbReference type="InterPro" id="IPR050164">
    <property type="entry name" value="Peptidase_C19"/>
</dbReference>
<comment type="catalytic activity">
    <reaction evidence="1">
        <text>Thiol-dependent hydrolysis of ester, thioester, amide, peptide and isopeptide bonds formed by the C-terminal Gly of ubiquitin (a 76-residue protein attached to proteins as an intracellular targeting signal).</text>
        <dbReference type="EC" id="3.4.19.12"/>
    </reaction>
</comment>
<keyword evidence="6" id="KW-0788">Thiol protease</keyword>
<keyword evidence="4" id="KW-0833">Ubl conjugation pathway</keyword>